<dbReference type="PANTHER" id="PTHR21325">
    <property type="entry name" value="PHOSPHOLIPASE B, PLB1"/>
    <property type="match status" value="1"/>
</dbReference>
<protein>
    <recommendedName>
        <fullName evidence="3">Phospholipase B1, membrane-associated</fullName>
    </recommendedName>
</protein>
<comment type="caution">
    <text evidence="2">The sequence shown here is derived from an EMBL/GenBank/DDBJ whole genome shotgun (WGS) entry which is preliminary data.</text>
</comment>
<dbReference type="Pfam" id="PF00657">
    <property type="entry name" value="Lipase_GDSL"/>
    <property type="match status" value="1"/>
</dbReference>
<gene>
    <name evidence="2" type="ORF">PYX00_009344</name>
</gene>
<dbReference type="InterPro" id="IPR035547">
    <property type="entry name" value="Phospholipase_B"/>
</dbReference>
<accession>A0AAW2HB47</accession>
<keyword evidence="1" id="KW-0732">Signal</keyword>
<dbReference type="AlphaFoldDB" id="A0AAW2HB47"/>
<dbReference type="InterPro" id="IPR001087">
    <property type="entry name" value="GDSL"/>
</dbReference>
<dbReference type="EMBL" id="JARGDH010000005">
    <property type="protein sequence ID" value="KAL0266940.1"/>
    <property type="molecule type" value="Genomic_DNA"/>
</dbReference>
<dbReference type="PANTHER" id="PTHR21325:SF31">
    <property type="entry name" value="GH22081P-RELATED"/>
    <property type="match status" value="1"/>
</dbReference>
<evidence type="ECO:0000256" key="1">
    <source>
        <dbReference type="SAM" id="SignalP"/>
    </source>
</evidence>
<organism evidence="2">
    <name type="scientific">Menopon gallinae</name>
    <name type="common">poultry shaft louse</name>
    <dbReference type="NCBI Taxonomy" id="328185"/>
    <lineage>
        <taxon>Eukaryota</taxon>
        <taxon>Metazoa</taxon>
        <taxon>Ecdysozoa</taxon>
        <taxon>Arthropoda</taxon>
        <taxon>Hexapoda</taxon>
        <taxon>Insecta</taxon>
        <taxon>Pterygota</taxon>
        <taxon>Neoptera</taxon>
        <taxon>Paraneoptera</taxon>
        <taxon>Psocodea</taxon>
        <taxon>Troctomorpha</taxon>
        <taxon>Phthiraptera</taxon>
        <taxon>Amblycera</taxon>
        <taxon>Menoponidae</taxon>
        <taxon>Menopon</taxon>
    </lineage>
</organism>
<feature type="chain" id="PRO_5043935006" description="Phospholipase B1, membrane-associated" evidence="1">
    <location>
        <begin position="18"/>
        <end position="442"/>
    </location>
</feature>
<dbReference type="GO" id="GO:0004620">
    <property type="term" value="F:phospholipase activity"/>
    <property type="evidence" value="ECO:0007669"/>
    <property type="project" value="InterPro"/>
</dbReference>
<dbReference type="GO" id="GO:0006644">
    <property type="term" value="P:phospholipid metabolic process"/>
    <property type="evidence" value="ECO:0007669"/>
    <property type="project" value="TreeGrafter"/>
</dbReference>
<evidence type="ECO:0000313" key="2">
    <source>
        <dbReference type="EMBL" id="KAL0266940.1"/>
    </source>
</evidence>
<dbReference type="Gene3D" id="3.40.50.1110">
    <property type="entry name" value="SGNH hydrolase"/>
    <property type="match status" value="1"/>
</dbReference>
<evidence type="ECO:0008006" key="3">
    <source>
        <dbReference type="Google" id="ProtNLM"/>
    </source>
</evidence>
<dbReference type="InterPro" id="IPR038885">
    <property type="entry name" value="PLB1"/>
</dbReference>
<name>A0AAW2HB47_9NEOP</name>
<feature type="signal peptide" evidence="1">
    <location>
        <begin position="1"/>
        <end position="17"/>
    </location>
</feature>
<dbReference type="SUPFAM" id="SSF52266">
    <property type="entry name" value="SGNH hydrolase"/>
    <property type="match status" value="1"/>
</dbReference>
<dbReference type="InterPro" id="IPR036514">
    <property type="entry name" value="SGNH_hydro_sf"/>
</dbReference>
<proteinExistence type="predicted"/>
<dbReference type="CDD" id="cd01824">
    <property type="entry name" value="Phospholipase_B_like"/>
    <property type="match status" value="1"/>
</dbReference>
<reference evidence="2" key="1">
    <citation type="journal article" date="2024" name="Gigascience">
        <title>Chromosome-level genome of the poultry shaft louse Menopon gallinae provides insight into the host-switching and adaptive evolution of parasitic lice.</title>
        <authorList>
            <person name="Xu Y."/>
            <person name="Ma L."/>
            <person name="Liu S."/>
            <person name="Liang Y."/>
            <person name="Liu Q."/>
            <person name="He Z."/>
            <person name="Tian L."/>
            <person name="Duan Y."/>
            <person name="Cai W."/>
            <person name="Li H."/>
            <person name="Song F."/>
        </authorList>
    </citation>
    <scope>NUCLEOTIDE SEQUENCE</scope>
    <source>
        <strain evidence="2">Cailab_2023a</strain>
    </source>
</reference>
<sequence>MTSIRLTVLTLLVITSGELTCSEVDTVFESLSYLRGNEIPDDLLELCGRDAARLDGRGFGITSSILQLIYSIIGKTGHSAKSLELARQMNKLQEEIPEYVPFPCRTNNTRSKVRPSRVTRVRPGDIDVIAAIGDSLVAANGAVSTNVFQVLIANRGVSWAIGGQETWRQYLTLPNILKEFNPNLVGYSTGDSLYSANRERSQLNAAEPAARSRDLVSMAQTLIDRIYAHPRINVQKDWKMVTIFIGAMDFCFDMCFRENPHDILEEHRKHLTETLTNLKENLPRTIVNVVLQINLGQILPKFSGLPWLCTRLYKAYECPCLVDERFRNQTSNFRSIMSEWQEIETEVVRSPQFQNRNDFAVVVQPFLVDTEFPTVKTADGVKTDIRYLSHDCFHPSQLGHAKAANALWNNIMEPIGKKSTNWDAAFMKLRCPTEEKPYIPVR</sequence>